<dbReference type="InterPro" id="IPR035914">
    <property type="entry name" value="Sperma_CUB_dom_sf"/>
</dbReference>
<feature type="compositionally biased region" description="Polar residues" evidence="2">
    <location>
        <begin position="1186"/>
        <end position="1204"/>
    </location>
</feature>
<accession>A0AAW0T1C9</accession>
<dbReference type="SMART" id="SM00209">
    <property type="entry name" value="TSP1"/>
    <property type="match status" value="1"/>
</dbReference>
<keyword evidence="1" id="KW-0175">Coiled coil</keyword>
<dbReference type="SUPFAM" id="SSF49854">
    <property type="entry name" value="Spermadhesin, CUB domain"/>
    <property type="match status" value="1"/>
</dbReference>
<dbReference type="InterPro" id="IPR036383">
    <property type="entry name" value="TSP1_rpt_sf"/>
</dbReference>
<keyword evidence="3" id="KW-0812">Transmembrane</keyword>
<feature type="transmembrane region" description="Helical" evidence="3">
    <location>
        <begin position="821"/>
        <end position="842"/>
    </location>
</feature>
<evidence type="ECO:0008006" key="6">
    <source>
        <dbReference type="Google" id="ProtNLM"/>
    </source>
</evidence>
<evidence type="ECO:0000256" key="1">
    <source>
        <dbReference type="SAM" id="Coils"/>
    </source>
</evidence>
<comment type="caution">
    <text evidence="4">The sequence shown here is derived from an EMBL/GenBank/DDBJ whole genome shotgun (WGS) entry which is preliminary data.</text>
</comment>
<dbReference type="EMBL" id="JARAKH010000040">
    <property type="protein sequence ID" value="KAK8381373.1"/>
    <property type="molecule type" value="Genomic_DNA"/>
</dbReference>
<evidence type="ECO:0000256" key="2">
    <source>
        <dbReference type="SAM" id="MobiDB-lite"/>
    </source>
</evidence>
<dbReference type="PANTHER" id="PTHR16311:SF3">
    <property type="entry name" value="THROMBOSPONDIN TYPE-1 DOMAIN-CONTAINING PROTEIN 1"/>
    <property type="match status" value="1"/>
</dbReference>
<protein>
    <recommendedName>
        <fullName evidence="6">Thrombospondin type-1 domain-containing protein 1</fullName>
    </recommendedName>
</protein>
<dbReference type="SUPFAM" id="SSF82895">
    <property type="entry name" value="TSP-1 type 1 repeat"/>
    <property type="match status" value="1"/>
</dbReference>
<sequence>MSVAAYRVEAPAQYTAVQEDLIVTVYLKPSVTPSSAPPTSEPPDAPSGPLQLSLYSRGSTRALTTLPVPMDARKDPQVFTFTCGNVVHGGDHFVRLEGDDGRVFAESGLVSVRWPMLVVHTPPRMETYTSHVHMRFQFTKSICFRKTAVTFKTYALLLYHGVPIGETPTYTFHQPYMPIPLPTPPTIRPRLPPWRFRTHRPGGGLAWWKRRRRRRNQEILALRKMKRKARRLERRSKRKRREKVDAFELYWRWKMRLAGIGTSEERRRREAEEGSEGSEGRHQDLILKERGLRETGEGKLEVIPKWRREGEAGETREEGETALRIESENTRLHMRRERVTSKETRDTGDIERLEWRNRRGRERQQHRTHTISNTELDSKPAIGDIVEATSQEPSFAWGGNATIQGVRQLLGLYSNNHTLVFPCDALAPAGFYSVRLVAPELATESARLIVSSMWFQVDWSAEFAIQVNRASIQPCYTHLKVSVSYPYCTAKKEMDKVRVYARLPANVTSANRPVVERYVSEVPVKQNEKHVRFDCNVFEREATEYCFVYVNTARTNVTSIVRRQCVPYYKPNALRQDGQWGTWSAWTPCTTLCDAEGRESRAGQRQRHRFCDSPPPRNGGRYCQGSSLEEESCVAEGQGCVSTSQNPPASSTPGGGGDTCSCGCTLALHPGINSTIAASAADCYGTAVWRLQAPPGKHVEAQVKYAWLRPGGQWLKLRDGNSSAAPLLVLLPAAPRRPALARPAPRSPAHASPRVSTGSVLLLEFHSDVNTTMGSPNPAKWGFELTAIPAESVSGDGDKGLGVSGAGREVSGQYLLEGMHVAALVFVALLLVAVVVLAVIHWRHYRLYQRARLVPESPYVTPPGSPSKATTATALASTLTLSEVISLKSLVLRPCLPVSLPLRRRGAPALPSSQDTEPLCSAARHSLPNSPFLTRRAATPSMLRRSSSQMSRLLRRGSGTFRRKRRRFASVDELETRCISPISEMQREDEADSSKEMQGRREDEAEVKYREHRKSVMQREPRLTPKLAKDRLNHERVRRSLLSRSTSAATVRHSSSVSDVSVNGTDTEMEYDYYDYDMDNASAVPGSLFGMDPLLLAWVPPFFTGPDGVTPTHDAIPLEMLSLQQVLPSPPEAPPRPTALPLPNLNIPNTPAPPSDAPMQTSLLSEEANDRVELQQEVQEEEDLSHSSTTPFEDDSTPTATTCSKILNLDDIQFADDSDSAEEL</sequence>
<dbReference type="AlphaFoldDB" id="A0AAW0T1C9"/>
<reference evidence="4 5" key="1">
    <citation type="submission" date="2023-03" db="EMBL/GenBank/DDBJ databases">
        <title>High-quality genome of Scylla paramamosain provides insights in environmental adaptation.</title>
        <authorList>
            <person name="Zhang L."/>
        </authorList>
    </citation>
    <scope>NUCLEOTIDE SEQUENCE [LARGE SCALE GENOMIC DNA]</scope>
    <source>
        <strain evidence="4">LZ_2023a</strain>
        <tissue evidence="4">Muscle</tissue>
    </source>
</reference>
<organism evidence="4 5">
    <name type="scientific">Scylla paramamosain</name>
    <name type="common">Mud crab</name>
    <dbReference type="NCBI Taxonomy" id="85552"/>
    <lineage>
        <taxon>Eukaryota</taxon>
        <taxon>Metazoa</taxon>
        <taxon>Ecdysozoa</taxon>
        <taxon>Arthropoda</taxon>
        <taxon>Crustacea</taxon>
        <taxon>Multicrustacea</taxon>
        <taxon>Malacostraca</taxon>
        <taxon>Eumalacostraca</taxon>
        <taxon>Eucarida</taxon>
        <taxon>Decapoda</taxon>
        <taxon>Pleocyemata</taxon>
        <taxon>Brachyura</taxon>
        <taxon>Eubrachyura</taxon>
        <taxon>Portunoidea</taxon>
        <taxon>Portunidae</taxon>
        <taxon>Portuninae</taxon>
        <taxon>Scylla</taxon>
    </lineage>
</organism>
<feature type="coiled-coil region" evidence="1">
    <location>
        <begin position="215"/>
        <end position="242"/>
    </location>
</feature>
<dbReference type="Gene3D" id="2.20.100.10">
    <property type="entry name" value="Thrombospondin type-1 (TSP1) repeat"/>
    <property type="match status" value="1"/>
</dbReference>
<feature type="region of interest" description="Disordered" evidence="2">
    <location>
        <begin position="1127"/>
        <end position="1204"/>
    </location>
</feature>
<feature type="compositionally biased region" description="Basic and acidic residues" evidence="2">
    <location>
        <begin position="985"/>
        <end position="1009"/>
    </location>
</feature>
<feature type="compositionally biased region" description="Pro residues" evidence="2">
    <location>
        <begin position="1128"/>
        <end position="1140"/>
    </location>
</feature>
<dbReference type="InterPro" id="IPR038877">
    <property type="entry name" value="THSD1"/>
</dbReference>
<dbReference type="GO" id="GO:0071944">
    <property type="term" value="C:cell periphery"/>
    <property type="evidence" value="ECO:0007669"/>
    <property type="project" value="TreeGrafter"/>
</dbReference>
<proteinExistence type="predicted"/>
<name>A0AAW0T1C9_SCYPA</name>
<dbReference type="PANTHER" id="PTHR16311">
    <property type="entry name" value="THROMBOSPONDIN TYPE I DOMAIN-CONTAINING 1"/>
    <property type="match status" value="1"/>
</dbReference>
<keyword evidence="3" id="KW-0472">Membrane</keyword>
<evidence type="ECO:0000313" key="5">
    <source>
        <dbReference type="Proteomes" id="UP001487740"/>
    </source>
</evidence>
<feature type="region of interest" description="Disordered" evidence="2">
    <location>
        <begin position="263"/>
        <end position="283"/>
    </location>
</feature>
<gene>
    <name evidence="4" type="ORF">O3P69_018442</name>
</gene>
<feature type="region of interest" description="Disordered" evidence="2">
    <location>
        <begin position="985"/>
        <end position="1019"/>
    </location>
</feature>
<dbReference type="Proteomes" id="UP001487740">
    <property type="component" value="Unassembled WGS sequence"/>
</dbReference>
<dbReference type="PROSITE" id="PS50092">
    <property type="entry name" value="TSP1"/>
    <property type="match status" value="1"/>
</dbReference>
<keyword evidence="5" id="KW-1185">Reference proteome</keyword>
<keyword evidence="3" id="KW-1133">Transmembrane helix</keyword>
<dbReference type="InterPro" id="IPR000884">
    <property type="entry name" value="TSP1_rpt"/>
</dbReference>
<evidence type="ECO:0000313" key="4">
    <source>
        <dbReference type="EMBL" id="KAK8381373.1"/>
    </source>
</evidence>
<evidence type="ECO:0000256" key="3">
    <source>
        <dbReference type="SAM" id="Phobius"/>
    </source>
</evidence>